<comment type="similarity">
    <text evidence="1">Belongs to the Cu-Zn superoxide dismutase family.</text>
</comment>
<evidence type="ECO:0000256" key="2">
    <source>
        <dbReference type="SAM" id="MobiDB-lite"/>
    </source>
</evidence>
<dbReference type="PANTHER" id="PTHR10003">
    <property type="entry name" value="SUPEROXIDE DISMUTASE CU-ZN -RELATED"/>
    <property type="match status" value="1"/>
</dbReference>
<dbReference type="InterPro" id="IPR001424">
    <property type="entry name" value="SOD_Cu_Zn_dom"/>
</dbReference>
<evidence type="ECO:0000313" key="5">
    <source>
        <dbReference type="Proteomes" id="UP001352263"/>
    </source>
</evidence>
<feature type="domain" description="Superoxide dismutase copper/zinc binding" evidence="3">
    <location>
        <begin position="67"/>
        <end position="199"/>
    </location>
</feature>
<dbReference type="EMBL" id="JAWIIV010000001">
    <property type="protein sequence ID" value="MEC4717843.1"/>
    <property type="molecule type" value="Genomic_DNA"/>
</dbReference>
<dbReference type="SUPFAM" id="SSF49329">
    <property type="entry name" value="Cu,Zn superoxide dismutase-like"/>
    <property type="match status" value="1"/>
</dbReference>
<evidence type="ECO:0000256" key="1">
    <source>
        <dbReference type="ARBA" id="ARBA00010457"/>
    </source>
</evidence>
<comment type="caution">
    <text evidence="4">The sequence shown here is derived from an EMBL/GenBank/DDBJ whole genome shotgun (WGS) entry which is preliminary data.</text>
</comment>
<dbReference type="Gene3D" id="2.60.40.200">
    <property type="entry name" value="Superoxide dismutase, copper/zinc binding domain"/>
    <property type="match status" value="1"/>
</dbReference>
<gene>
    <name evidence="4" type="ORF">RY831_01655</name>
</gene>
<protein>
    <submittedName>
        <fullName evidence="4">Superoxide dismutase family protein</fullName>
    </submittedName>
</protein>
<dbReference type="PRINTS" id="PR00068">
    <property type="entry name" value="CUZNDISMTASE"/>
</dbReference>
<dbReference type="Pfam" id="PF00080">
    <property type="entry name" value="Sod_Cu"/>
    <property type="match status" value="1"/>
</dbReference>
<feature type="compositionally biased region" description="Polar residues" evidence="2">
    <location>
        <begin position="13"/>
        <end position="22"/>
    </location>
</feature>
<organism evidence="4 5">
    <name type="scientific">Noviherbaspirillum album</name>
    <dbReference type="NCBI Taxonomy" id="3080276"/>
    <lineage>
        <taxon>Bacteria</taxon>
        <taxon>Pseudomonadati</taxon>
        <taxon>Pseudomonadota</taxon>
        <taxon>Betaproteobacteria</taxon>
        <taxon>Burkholderiales</taxon>
        <taxon>Oxalobacteraceae</taxon>
        <taxon>Noviherbaspirillum</taxon>
    </lineage>
</organism>
<dbReference type="RefSeq" id="WP_326504589.1">
    <property type="nucleotide sequence ID" value="NZ_JAWIIV010000001.1"/>
</dbReference>
<accession>A0ABU6J314</accession>
<sequence length="206" mass="21135">MGTTVTRAATTAGKSSAANPNLNPRPRASAAGKLLLITSLAVLAASAGATNSGAQAKLHDRSGNQVGKLTIHPREDGSVTVQVRVHDLPPGFHGFHVHAVGECAPPFTSAGGHFDKDRHTHGHHSGDLPVLLVNADGTARATISTDRFAVADLFDGDGSAIIIHANPDNYANIPTRYADAPDATTLATGDAGDRIACGVMEKAAKD</sequence>
<evidence type="ECO:0000259" key="3">
    <source>
        <dbReference type="Pfam" id="PF00080"/>
    </source>
</evidence>
<reference evidence="4 5" key="1">
    <citation type="submission" date="2023-10" db="EMBL/GenBank/DDBJ databases">
        <title>Noviherbaspirillum sp. CPCC 100848 genome assembly.</title>
        <authorList>
            <person name="Li X.Y."/>
            <person name="Fang X.M."/>
        </authorList>
    </citation>
    <scope>NUCLEOTIDE SEQUENCE [LARGE SCALE GENOMIC DNA]</scope>
    <source>
        <strain evidence="4 5">CPCC 100848</strain>
    </source>
</reference>
<evidence type="ECO:0000313" key="4">
    <source>
        <dbReference type="EMBL" id="MEC4717843.1"/>
    </source>
</evidence>
<dbReference type="CDD" id="cd00305">
    <property type="entry name" value="Cu-Zn_Superoxide_Dismutase"/>
    <property type="match status" value="1"/>
</dbReference>
<proteinExistence type="inferred from homology"/>
<feature type="compositionally biased region" description="Low complexity" evidence="2">
    <location>
        <begin position="1"/>
        <end position="12"/>
    </location>
</feature>
<dbReference type="InterPro" id="IPR024134">
    <property type="entry name" value="SOD_Cu/Zn_/chaperone"/>
</dbReference>
<feature type="region of interest" description="Disordered" evidence="2">
    <location>
        <begin position="1"/>
        <end position="25"/>
    </location>
</feature>
<dbReference type="InterPro" id="IPR036423">
    <property type="entry name" value="SOD-like_Cu/Zn_dom_sf"/>
</dbReference>
<dbReference type="Proteomes" id="UP001352263">
    <property type="component" value="Unassembled WGS sequence"/>
</dbReference>
<keyword evidence="5" id="KW-1185">Reference proteome</keyword>
<name>A0ABU6J314_9BURK</name>